<evidence type="ECO:0000313" key="3">
    <source>
        <dbReference type="Proteomes" id="UP000241421"/>
    </source>
</evidence>
<keyword evidence="1" id="KW-0732">Signal</keyword>
<dbReference type="SUPFAM" id="SSF53850">
    <property type="entry name" value="Periplasmic binding protein-like II"/>
    <property type="match status" value="1"/>
</dbReference>
<dbReference type="Proteomes" id="UP000241421">
    <property type="component" value="Unassembled WGS sequence"/>
</dbReference>
<accession>A0A2U2H9X9</accession>
<evidence type="ECO:0000313" key="2">
    <source>
        <dbReference type="EMBL" id="PWF39437.1"/>
    </source>
</evidence>
<comment type="caution">
    <text evidence="2">The sequence shown here is derived from an EMBL/GenBank/DDBJ whole genome shotgun (WGS) entry which is preliminary data.</text>
</comment>
<feature type="signal peptide" evidence="1">
    <location>
        <begin position="1"/>
        <end position="18"/>
    </location>
</feature>
<name>A0A2U2H9X9_9BURK</name>
<dbReference type="EMBL" id="PXWF02000339">
    <property type="protein sequence ID" value="PWF39437.1"/>
    <property type="molecule type" value="Genomic_DNA"/>
</dbReference>
<feature type="chain" id="PRO_5015707297" evidence="1">
    <location>
        <begin position="19"/>
        <end position="281"/>
    </location>
</feature>
<gene>
    <name evidence="2" type="ORF">C7C56_026940</name>
</gene>
<protein>
    <submittedName>
        <fullName evidence="2">Amino acid ABC transporter substrate-binding protein</fullName>
    </submittedName>
</protein>
<evidence type="ECO:0000256" key="1">
    <source>
        <dbReference type="SAM" id="SignalP"/>
    </source>
</evidence>
<reference evidence="2 3" key="1">
    <citation type="submission" date="2018-04" db="EMBL/GenBank/DDBJ databases">
        <title>Massilia violaceinigra sp. nov., a novel purple-pigmented bacterium isolated from Tianshan glacier, Xinjiang, China.</title>
        <authorList>
            <person name="Wang H."/>
        </authorList>
    </citation>
    <scope>NUCLEOTIDE SEQUENCE [LARGE SCALE GENOMIC DNA]</scope>
    <source>
        <strain evidence="2 3">B448-2</strain>
    </source>
</reference>
<proteinExistence type="predicted"/>
<sequence>MLRRAAVLAALLCANAGAAPTTVVFPRPEGSSADLRGVYAEQLLAAALAYSGGKYQTRPSRLPMQQSRAVSELARGAIIDVLWTMTTREREQQMLPIRIPIDKGLIGWRLLLVRDADQAKFGAITGNAELKALTAVQGRDWPDRAILEANGYQVYGSSSYESSFSMLIGGRIDYFPRSVREVWGEIARFGARGLSVAPGVGLHYPAAMYFFVNQGNKELGRDLEAGLEKMLADGAFDRLFYKFHDEALRKSDFKSRRIFELGNPVLPERTPLARKQLWLFE</sequence>
<dbReference type="AlphaFoldDB" id="A0A2U2H9X9"/>
<organism evidence="2 3">
    <name type="scientific">Massilia glaciei</name>
    <dbReference type="NCBI Taxonomy" id="1524097"/>
    <lineage>
        <taxon>Bacteria</taxon>
        <taxon>Pseudomonadati</taxon>
        <taxon>Pseudomonadota</taxon>
        <taxon>Betaproteobacteria</taxon>
        <taxon>Burkholderiales</taxon>
        <taxon>Oxalobacteraceae</taxon>
        <taxon>Telluria group</taxon>
        <taxon>Massilia</taxon>
    </lineage>
</organism>
<dbReference type="Gene3D" id="3.40.190.10">
    <property type="entry name" value="Periplasmic binding protein-like II"/>
    <property type="match status" value="2"/>
</dbReference>
<keyword evidence="3" id="KW-1185">Reference proteome</keyword>